<dbReference type="Pfam" id="PF00041">
    <property type="entry name" value="fn3"/>
    <property type="match status" value="1"/>
</dbReference>
<dbReference type="CDD" id="cd00063">
    <property type="entry name" value="FN3"/>
    <property type="match status" value="1"/>
</dbReference>
<dbReference type="InterPro" id="IPR050122">
    <property type="entry name" value="RTK"/>
</dbReference>
<keyword evidence="12" id="KW-0067">ATP-binding</keyword>
<reference evidence="18" key="1">
    <citation type="submission" date="2023-01" db="EMBL/GenBank/DDBJ databases">
        <title>Genome assembly of the deep-sea coral Lophelia pertusa.</title>
        <authorList>
            <person name="Herrera S."/>
            <person name="Cordes E."/>
        </authorList>
    </citation>
    <scope>NUCLEOTIDE SEQUENCE</scope>
    <source>
        <strain evidence="18">USNM1676648</strain>
        <tissue evidence="18">Polyp</tissue>
    </source>
</reference>
<protein>
    <recommendedName>
        <fullName evidence="2">receptor protein-tyrosine kinase</fullName>
        <ecNumber evidence="2">2.7.10.1</ecNumber>
    </recommendedName>
</protein>
<feature type="domain" description="Protein kinase" evidence="16">
    <location>
        <begin position="512"/>
        <end position="1032"/>
    </location>
</feature>
<keyword evidence="15" id="KW-0732">Signal</keyword>
<dbReference type="PANTHER" id="PTHR24416:SF620">
    <property type="entry name" value="TYROSINE-PROTEIN KINASE RECEPTOR TORSO"/>
    <property type="match status" value="1"/>
</dbReference>
<name>A0A9W9YE11_9CNID</name>
<feature type="region of interest" description="Disordered" evidence="13">
    <location>
        <begin position="1049"/>
        <end position="1068"/>
    </location>
</feature>
<dbReference type="GO" id="GO:0004714">
    <property type="term" value="F:transmembrane receptor protein tyrosine kinase activity"/>
    <property type="evidence" value="ECO:0007669"/>
    <property type="project" value="UniProtKB-EC"/>
</dbReference>
<evidence type="ECO:0000256" key="3">
    <source>
        <dbReference type="ARBA" id="ARBA00022679"/>
    </source>
</evidence>
<keyword evidence="4 14" id="KW-0812">Transmembrane</keyword>
<dbReference type="OrthoDB" id="1668230at2759"/>
<organism evidence="18 19">
    <name type="scientific">Desmophyllum pertusum</name>
    <dbReference type="NCBI Taxonomy" id="174260"/>
    <lineage>
        <taxon>Eukaryota</taxon>
        <taxon>Metazoa</taxon>
        <taxon>Cnidaria</taxon>
        <taxon>Anthozoa</taxon>
        <taxon>Hexacorallia</taxon>
        <taxon>Scleractinia</taxon>
        <taxon>Caryophylliina</taxon>
        <taxon>Caryophylliidae</taxon>
        <taxon>Desmophyllum</taxon>
    </lineage>
</organism>
<keyword evidence="8 14" id="KW-0472">Membrane</keyword>
<dbReference type="PROSITE" id="PS00109">
    <property type="entry name" value="PROTEIN_KINASE_TYR"/>
    <property type="match status" value="1"/>
</dbReference>
<evidence type="ECO:0000256" key="9">
    <source>
        <dbReference type="ARBA" id="ARBA00023170"/>
    </source>
</evidence>
<dbReference type="PROSITE" id="PS00107">
    <property type="entry name" value="PROTEIN_KINASE_ATP"/>
    <property type="match status" value="1"/>
</dbReference>
<keyword evidence="5" id="KW-0677">Repeat</keyword>
<evidence type="ECO:0000256" key="11">
    <source>
        <dbReference type="ARBA" id="ARBA00051243"/>
    </source>
</evidence>
<comment type="caution">
    <text evidence="18">The sequence shown here is derived from an EMBL/GenBank/DDBJ whole genome shotgun (WGS) entry which is preliminary data.</text>
</comment>
<gene>
    <name evidence="18" type="ORF">OS493_011909</name>
</gene>
<comment type="catalytic activity">
    <reaction evidence="11">
        <text>L-tyrosyl-[protein] + ATP = O-phospho-L-tyrosyl-[protein] + ADP + H(+)</text>
        <dbReference type="Rhea" id="RHEA:10596"/>
        <dbReference type="Rhea" id="RHEA-COMP:10136"/>
        <dbReference type="Rhea" id="RHEA-COMP:20101"/>
        <dbReference type="ChEBI" id="CHEBI:15378"/>
        <dbReference type="ChEBI" id="CHEBI:30616"/>
        <dbReference type="ChEBI" id="CHEBI:46858"/>
        <dbReference type="ChEBI" id="CHEBI:61978"/>
        <dbReference type="ChEBI" id="CHEBI:456216"/>
        <dbReference type="EC" id="2.7.10.1"/>
    </reaction>
</comment>
<dbReference type="Gene3D" id="2.60.40.10">
    <property type="entry name" value="Immunoglobulins"/>
    <property type="match status" value="1"/>
</dbReference>
<evidence type="ECO:0000256" key="7">
    <source>
        <dbReference type="ARBA" id="ARBA00022989"/>
    </source>
</evidence>
<evidence type="ECO:0000256" key="10">
    <source>
        <dbReference type="ARBA" id="ARBA00023180"/>
    </source>
</evidence>
<evidence type="ECO:0000256" key="6">
    <source>
        <dbReference type="ARBA" id="ARBA00022777"/>
    </source>
</evidence>
<keyword evidence="10" id="KW-0325">Glycoprotein</keyword>
<evidence type="ECO:0000313" key="18">
    <source>
        <dbReference type="EMBL" id="KAJ7336687.1"/>
    </source>
</evidence>
<dbReference type="EMBL" id="MU827782">
    <property type="protein sequence ID" value="KAJ7336687.1"/>
    <property type="molecule type" value="Genomic_DNA"/>
</dbReference>
<keyword evidence="7 14" id="KW-1133">Transmembrane helix</keyword>
<dbReference type="InterPro" id="IPR003961">
    <property type="entry name" value="FN3_dom"/>
</dbReference>
<dbReference type="PROSITE" id="PS50011">
    <property type="entry name" value="PROTEIN_KINASE_DOM"/>
    <property type="match status" value="1"/>
</dbReference>
<dbReference type="PROSITE" id="PS50853">
    <property type="entry name" value="FN3"/>
    <property type="match status" value="1"/>
</dbReference>
<keyword evidence="12" id="KW-0547">Nucleotide-binding</keyword>
<dbReference type="GO" id="GO:0043235">
    <property type="term" value="C:receptor complex"/>
    <property type="evidence" value="ECO:0007669"/>
    <property type="project" value="TreeGrafter"/>
</dbReference>
<dbReference type="InterPro" id="IPR008266">
    <property type="entry name" value="Tyr_kinase_AS"/>
</dbReference>
<evidence type="ECO:0000256" key="13">
    <source>
        <dbReference type="SAM" id="MobiDB-lite"/>
    </source>
</evidence>
<dbReference type="Proteomes" id="UP001163046">
    <property type="component" value="Unassembled WGS sequence"/>
</dbReference>
<dbReference type="InterPro" id="IPR013783">
    <property type="entry name" value="Ig-like_fold"/>
</dbReference>
<dbReference type="EC" id="2.7.10.1" evidence="2"/>
<evidence type="ECO:0000256" key="1">
    <source>
        <dbReference type="ARBA" id="ARBA00004167"/>
    </source>
</evidence>
<evidence type="ECO:0000256" key="8">
    <source>
        <dbReference type="ARBA" id="ARBA00023136"/>
    </source>
</evidence>
<comment type="subcellular location">
    <subcellularLocation>
        <location evidence="1">Membrane</location>
        <topology evidence="1">Single-pass membrane protein</topology>
    </subcellularLocation>
</comment>
<dbReference type="Gene3D" id="3.30.200.20">
    <property type="entry name" value="Phosphorylase Kinase, domain 1"/>
    <property type="match status" value="1"/>
</dbReference>
<evidence type="ECO:0000259" key="16">
    <source>
        <dbReference type="PROSITE" id="PS50011"/>
    </source>
</evidence>
<dbReference type="Pfam" id="PF07714">
    <property type="entry name" value="PK_Tyr_Ser-Thr"/>
    <property type="match status" value="2"/>
</dbReference>
<dbReference type="SUPFAM" id="SSF49265">
    <property type="entry name" value="Fibronectin type III"/>
    <property type="match status" value="1"/>
</dbReference>
<dbReference type="InterPro" id="IPR000719">
    <property type="entry name" value="Prot_kinase_dom"/>
</dbReference>
<evidence type="ECO:0000256" key="14">
    <source>
        <dbReference type="SAM" id="Phobius"/>
    </source>
</evidence>
<dbReference type="InterPro" id="IPR001245">
    <property type="entry name" value="Ser-Thr/Tyr_kinase_cat_dom"/>
</dbReference>
<feature type="domain" description="Fibronectin type-III" evidence="17">
    <location>
        <begin position="310"/>
        <end position="416"/>
    </location>
</feature>
<keyword evidence="9" id="KW-0675">Receptor</keyword>
<evidence type="ECO:0000256" key="2">
    <source>
        <dbReference type="ARBA" id="ARBA00011902"/>
    </source>
</evidence>
<evidence type="ECO:0000259" key="17">
    <source>
        <dbReference type="PROSITE" id="PS50853"/>
    </source>
</evidence>
<feature type="signal peptide" evidence="15">
    <location>
        <begin position="1"/>
        <end position="19"/>
    </location>
</feature>
<dbReference type="Gene3D" id="1.10.510.10">
    <property type="entry name" value="Transferase(Phosphotransferase) domain 1"/>
    <property type="match status" value="1"/>
</dbReference>
<keyword evidence="19" id="KW-1185">Reference proteome</keyword>
<feature type="region of interest" description="Disordered" evidence="13">
    <location>
        <begin position="818"/>
        <end position="855"/>
    </location>
</feature>
<dbReference type="GO" id="GO:0007169">
    <property type="term" value="P:cell surface receptor protein tyrosine kinase signaling pathway"/>
    <property type="evidence" value="ECO:0007669"/>
    <property type="project" value="TreeGrafter"/>
</dbReference>
<sequence length="1068" mass="119152">MSAVLQLVFVFVGAWPIFGDQGFDELVTEGQFRIKCEERETDGIGALRPYKCDKIDECEECLVLLEFKDVKTFTDCIAECNNRTNHGDPCKQGCDFRYGSEGDRPIGFDTRNITTKAPVSSPCTSSRFNRFSKTNPWVLHQLSNELPFHVKLNKGKAMQIAVAIVTSKGLHVRLNSKEYGHVGEWMSTFSDEDLLDPPDPKDIQVALRLVGKGFRGDLTWRLASHSKICDYKIHWRSKVKDDSVNKEFGVNRKKQHLSSKLHYVLNDLLPEENYTLDVISFATSHLITSDVKENKSTVYFVTPPSLELGPPENLTLVNVVHLSHNTSTATVAWWPPRNISDANPVQEYKLEWKKTPYFSKQTSEVHADSATLPPENTTFQLVGLHNGVTYVFKVAAVSSTTGKGIVAKLYFNTSDLPSKGTKYAETAPTPGRRYSSYILVTGLVVVAVLACFFGATYLYIKRKYGSMSSAVQQMQAQYNNGRRAVLLLHGDTFYNDLPAMEPDEWEVEYSGVAFGQQIGEGAFGTVSKATVVGLMGFPALKEVVVAVKKLKANANVEDRRNFLAEITLMKGIGKHLNIVSMLGCVTTGGPLCLITEYCPHGDLRNYLRLIRDKKKNPHFILPSDFVSPVSKRKGNKGSKSPSPVKKLKQAFSASCLQVQSSDDENMPENTEGTFISSYCLKPRQAESNHSLLSSISCLCHEACNCSVHPAMSPGSEYVNRQRSWSHGSNSSLQMSNLKISQKAGASAPPTPFNLSPCVTPILSRNGSKYSSSDSIQERADDICIVVTDADPMSNPWGCSEKAPSGDRWMANFIPVTEQEQKEWNSPKKRPSTPGPSKSEERSLNDSRERSIEEDTRQELTQKVLLSFARQIAVGMEYLSQKKFIHRDLATRNILVCDDNLVKISDFGLTRDVYESCEYQKAQSAGKLPIKWMAIESLFDNIYTTQSDVWSYGIVLWEVITLGGSPYPGISGREIHKLIKNGYRMEKPETCSPQIYQIMLSCWAANPQDRPSFTDLRNNLEKLLEEQGDEPYISVNCAEFDDYCALVDNPSSSSEDEGLAMPTSDRPFI</sequence>
<feature type="chain" id="PRO_5040999020" description="receptor protein-tyrosine kinase" evidence="15">
    <location>
        <begin position="20"/>
        <end position="1068"/>
    </location>
</feature>
<feature type="compositionally biased region" description="Basic and acidic residues" evidence="13">
    <location>
        <begin position="837"/>
        <end position="855"/>
    </location>
</feature>
<proteinExistence type="predicted"/>
<feature type="transmembrane region" description="Helical" evidence="14">
    <location>
        <begin position="437"/>
        <end position="460"/>
    </location>
</feature>
<dbReference type="GO" id="GO:0005524">
    <property type="term" value="F:ATP binding"/>
    <property type="evidence" value="ECO:0007669"/>
    <property type="project" value="UniProtKB-UniRule"/>
</dbReference>
<dbReference type="InterPro" id="IPR036116">
    <property type="entry name" value="FN3_sf"/>
</dbReference>
<evidence type="ECO:0000256" key="12">
    <source>
        <dbReference type="PROSITE-ProRule" id="PRU10141"/>
    </source>
</evidence>
<dbReference type="PANTHER" id="PTHR24416">
    <property type="entry name" value="TYROSINE-PROTEIN KINASE RECEPTOR"/>
    <property type="match status" value="1"/>
</dbReference>
<dbReference type="SUPFAM" id="SSF56112">
    <property type="entry name" value="Protein kinase-like (PK-like)"/>
    <property type="match status" value="1"/>
</dbReference>
<evidence type="ECO:0000256" key="15">
    <source>
        <dbReference type="SAM" id="SignalP"/>
    </source>
</evidence>
<dbReference type="CDD" id="cd00192">
    <property type="entry name" value="PTKc"/>
    <property type="match status" value="1"/>
</dbReference>
<dbReference type="AlphaFoldDB" id="A0A9W9YE11"/>
<evidence type="ECO:0000313" key="19">
    <source>
        <dbReference type="Proteomes" id="UP001163046"/>
    </source>
</evidence>
<feature type="binding site" evidence="12">
    <location>
        <position position="549"/>
    </location>
    <ligand>
        <name>ATP</name>
        <dbReference type="ChEBI" id="CHEBI:30616"/>
    </ligand>
</feature>
<dbReference type="InterPro" id="IPR011009">
    <property type="entry name" value="Kinase-like_dom_sf"/>
</dbReference>
<dbReference type="InterPro" id="IPR017441">
    <property type="entry name" value="Protein_kinase_ATP_BS"/>
</dbReference>
<keyword evidence="3" id="KW-0808">Transferase</keyword>
<dbReference type="SMART" id="SM00219">
    <property type="entry name" value="TyrKc"/>
    <property type="match status" value="1"/>
</dbReference>
<dbReference type="FunFam" id="1.10.510.10:FF:000462">
    <property type="entry name" value="Receptor tyrosine kinase"/>
    <property type="match status" value="1"/>
</dbReference>
<dbReference type="SMART" id="SM00060">
    <property type="entry name" value="FN3"/>
    <property type="match status" value="2"/>
</dbReference>
<dbReference type="InterPro" id="IPR020635">
    <property type="entry name" value="Tyr_kinase_cat_dom"/>
</dbReference>
<evidence type="ECO:0000256" key="4">
    <source>
        <dbReference type="ARBA" id="ARBA00022692"/>
    </source>
</evidence>
<accession>A0A9W9YE11</accession>
<dbReference type="GO" id="GO:0005886">
    <property type="term" value="C:plasma membrane"/>
    <property type="evidence" value="ECO:0007669"/>
    <property type="project" value="TreeGrafter"/>
</dbReference>
<evidence type="ECO:0000256" key="5">
    <source>
        <dbReference type="ARBA" id="ARBA00022737"/>
    </source>
</evidence>
<keyword evidence="6" id="KW-0418">Kinase</keyword>